<dbReference type="EMBL" id="BQKI01000008">
    <property type="protein sequence ID" value="GJM99890.1"/>
    <property type="molecule type" value="Genomic_DNA"/>
</dbReference>
<evidence type="ECO:0000313" key="6">
    <source>
        <dbReference type="Proteomes" id="UP001054889"/>
    </source>
</evidence>
<name>A0AAV5CNX8_ELECO</name>
<dbReference type="CDD" id="cd11378">
    <property type="entry name" value="DUF296"/>
    <property type="match status" value="1"/>
</dbReference>
<organism evidence="5 6">
    <name type="scientific">Eleusine coracana subsp. coracana</name>
    <dbReference type="NCBI Taxonomy" id="191504"/>
    <lineage>
        <taxon>Eukaryota</taxon>
        <taxon>Viridiplantae</taxon>
        <taxon>Streptophyta</taxon>
        <taxon>Embryophyta</taxon>
        <taxon>Tracheophyta</taxon>
        <taxon>Spermatophyta</taxon>
        <taxon>Magnoliopsida</taxon>
        <taxon>Liliopsida</taxon>
        <taxon>Poales</taxon>
        <taxon>Poaceae</taxon>
        <taxon>PACMAD clade</taxon>
        <taxon>Chloridoideae</taxon>
        <taxon>Cynodonteae</taxon>
        <taxon>Eleusininae</taxon>
        <taxon>Eleusine</taxon>
    </lineage>
</organism>
<sequence length="561" mass="57230">MIMMVIVILSFILSVFPVVFSAIVVVAVQRAFLLVIFLVVILSLVGPTGSAVLIALVSMLVLLFRASSLIMFPMPVVYSDPSIGLGDRVAEVDIGVSIMVLRNGLSSLVPAILTCTELTLLDTDLDGLILPMPSEEEPMLSSKESSYPLRRSSRLGGGTYVVDGGPPTAVCANGRRSGSHRRSTYQKRRKDSCSHPVRDEKEVDLKGEAMSAAAAGEAPFGGGVEKGPLQQQPNPDAMLYMHNGGAFRNAPVPAAYPRPASGNAASPAAASAPSPGATGSGEPFKRKRGRPRKYAPDSPVPLAVIPGPQTAAAAGGGSSGPDGIGAAPTLPPGFSLTMEAGGGACHPAPPQAAAPDASHAKKMGRPPGSGAKKLQPQRAPQGVSTGWKPHIFTVQAGEDVASRVMSFSCNGWAVCILSANGAVSNVTLRQGDSSGGTVTYEGRFEILSLAGSYLLSDSSGLSSRTGGLSVSLASSDGHVLGGAVAGPLTAASPVQVVIGSFLSDGKKEHDLSFAPGRLAYSAFAPSSGPSSGGHGSPPNTAGVGSFNTSNQPGFPNFPSWK</sequence>
<feature type="transmembrane region" description="Helical" evidence="3">
    <location>
        <begin position="31"/>
        <end position="64"/>
    </location>
</feature>
<keyword evidence="6" id="KW-1185">Reference proteome</keyword>
<dbReference type="InterPro" id="IPR005175">
    <property type="entry name" value="PPC_dom"/>
</dbReference>
<evidence type="ECO:0000256" key="3">
    <source>
        <dbReference type="SAM" id="Phobius"/>
    </source>
</evidence>
<comment type="domain">
    <text evidence="1">The PPC domain mediates interactions between AHL proteins.</text>
</comment>
<keyword evidence="3" id="KW-0812">Transmembrane</keyword>
<dbReference type="InterPro" id="IPR039605">
    <property type="entry name" value="AHL"/>
</dbReference>
<proteinExistence type="predicted"/>
<feature type="compositionally biased region" description="Gly residues" evidence="2">
    <location>
        <begin position="314"/>
        <end position="323"/>
    </location>
</feature>
<protein>
    <recommendedName>
        <fullName evidence="1">AT-hook motif nuclear-localized protein</fullName>
    </recommendedName>
</protein>
<feature type="compositionally biased region" description="Basic and acidic residues" evidence="2">
    <location>
        <begin position="191"/>
        <end position="205"/>
    </location>
</feature>
<comment type="subcellular location">
    <subcellularLocation>
        <location evidence="1">Nucleus</location>
    </subcellularLocation>
</comment>
<feature type="region of interest" description="Disordered" evidence="2">
    <location>
        <begin position="258"/>
        <end position="385"/>
    </location>
</feature>
<comment type="caution">
    <text evidence="5">The sequence shown here is derived from an EMBL/GenBank/DDBJ whole genome shotgun (WGS) entry which is preliminary data.</text>
</comment>
<dbReference type="PANTHER" id="PTHR31500">
    <property type="entry name" value="AT-HOOK MOTIF NUCLEAR-LOCALIZED PROTEIN 9"/>
    <property type="match status" value="1"/>
</dbReference>
<keyword evidence="1" id="KW-0539">Nucleus</keyword>
<comment type="function">
    <text evidence="1">Transcription factor that specifically binds AT-rich DNA sequences related to the nuclear matrix attachment regions (MARs).</text>
</comment>
<evidence type="ECO:0000259" key="4">
    <source>
        <dbReference type="PROSITE" id="PS51742"/>
    </source>
</evidence>
<keyword evidence="3" id="KW-0472">Membrane</keyword>
<feature type="compositionally biased region" description="Low complexity" evidence="2">
    <location>
        <begin position="259"/>
        <end position="281"/>
    </location>
</feature>
<feature type="compositionally biased region" description="Basic residues" evidence="2">
    <location>
        <begin position="177"/>
        <end position="190"/>
    </location>
</feature>
<reference evidence="5" key="1">
    <citation type="journal article" date="2018" name="DNA Res.">
        <title>Multiple hybrid de novo genome assembly of finger millet, an orphan allotetraploid crop.</title>
        <authorList>
            <person name="Hatakeyama M."/>
            <person name="Aluri S."/>
            <person name="Balachadran M.T."/>
            <person name="Sivarajan S.R."/>
            <person name="Patrignani A."/>
            <person name="Gruter S."/>
            <person name="Poveda L."/>
            <person name="Shimizu-Inatsugi R."/>
            <person name="Baeten J."/>
            <person name="Francoijs K.J."/>
            <person name="Nataraja K.N."/>
            <person name="Reddy Y.A.N."/>
            <person name="Phadnis S."/>
            <person name="Ravikumar R.L."/>
            <person name="Schlapbach R."/>
            <person name="Sreeman S.M."/>
            <person name="Shimizu K.K."/>
        </authorList>
    </citation>
    <scope>NUCLEOTIDE SEQUENCE</scope>
</reference>
<accession>A0AAV5CNX8</accession>
<reference evidence="5" key="2">
    <citation type="submission" date="2021-12" db="EMBL/GenBank/DDBJ databases">
        <title>Resequencing data analysis of finger millet.</title>
        <authorList>
            <person name="Hatakeyama M."/>
            <person name="Aluri S."/>
            <person name="Balachadran M.T."/>
            <person name="Sivarajan S.R."/>
            <person name="Poveda L."/>
            <person name="Shimizu-Inatsugi R."/>
            <person name="Schlapbach R."/>
            <person name="Sreeman S.M."/>
            <person name="Shimizu K.K."/>
        </authorList>
    </citation>
    <scope>NUCLEOTIDE SEQUENCE</scope>
</reference>
<keyword evidence="1" id="KW-0805">Transcription regulation</keyword>
<feature type="domain" description="PPC" evidence="4">
    <location>
        <begin position="383"/>
        <end position="526"/>
    </location>
</feature>
<keyword evidence="1" id="KW-0238">DNA-binding</keyword>
<dbReference type="PROSITE" id="PS51742">
    <property type="entry name" value="PPC"/>
    <property type="match status" value="1"/>
</dbReference>
<feature type="region of interest" description="Disordered" evidence="2">
    <location>
        <begin position="166"/>
        <end position="205"/>
    </location>
</feature>
<dbReference type="Pfam" id="PF03479">
    <property type="entry name" value="PCC"/>
    <property type="match status" value="1"/>
</dbReference>
<keyword evidence="1" id="KW-0804">Transcription</keyword>
<dbReference type="GO" id="GO:0005634">
    <property type="term" value="C:nucleus"/>
    <property type="evidence" value="ECO:0007669"/>
    <property type="project" value="UniProtKB-SubCell"/>
</dbReference>
<dbReference type="SUPFAM" id="SSF117856">
    <property type="entry name" value="AF0104/ALDC/Ptd012-like"/>
    <property type="match status" value="1"/>
</dbReference>
<feature type="region of interest" description="Disordered" evidence="2">
    <location>
        <begin position="525"/>
        <end position="561"/>
    </location>
</feature>
<evidence type="ECO:0000256" key="1">
    <source>
        <dbReference type="RuleBase" id="RU367031"/>
    </source>
</evidence>
<dbReference type="GO" id="GO:0003680">
    <property type="term" value="F:minor groove of adenine-thymine-rich DNA binding"/>
    <property type="evidence" value="ECO:0007669"/>
    <property type="project" value="UniProtKB-UniRule"/>
</dbReference>
<dbReference type="Proteomes" id="UP001054889">
    <property type="component" value="Unassembled WGS sequence"/>
</dbReference>
<dbReference type="PANTHER" id="PTHR31500:SF48">
    <property type="entry name" value="AT-HOOK MOTIF NUCLEAR-LOCALIZED PROTEIN"/>
    <property type="match status" value="1"/>
</dbReference>
<dbReference type="Gene3D" id="3.30.1330.80">
    <property type="entry name" value="Hypothetical protein, similar to alpha- acetolactate decarboxylase, domain 2"/>
    <property type="match status" value="1"/>
</dbReference>
<dbReference type="AlphaFoldDB" id="A0AAV5CNX8"/>
<evidence type="ECO:0000313" key="5">
    <source>
        <dbReference type="EMBL" id="GJM99890.1"/>
    </source>
</evidence>
<keyword evidence="3" id="KW-1133">Transmembrane helix</keyword>
<evidence type="ECO:0000256" key="2">
    <source>
        <dbReference type="SAM" id="MobiDB-lite"/>
    </source>
</evidence>
<gene>
    <name evidence="5" type="primary">ga17029</name>
    <name evidence="5" type="ORF">PR202_ga17029</name>
</gene>